<dbReference type="PANTHER" id="PTHR13090">
    <property type="entry name" value="ARGININE-HYDROXYLASE NDUFAF5, MITOCHONDRIAL"/>
    <property type="match status" value="1"/>
</dbReference>
<accession>A0ABW5CIK3</accession>
<dbReference type="RefSeq" id="WP_209735600.1">
    <property type="nucleotide sequence ID" value="NZ_CP072611.1"/>
</dbReference>
<feature type="region of interest" description="Disordered" evidence="3">
    <location>
        <begin position="266"/>
        <end position="299"/>
    </location>
</feature>
<organism evidence="5 6">
    <name type="scientific">Aureimonas populi</name>
    <dbReference type="NCBI Taxonomy" id="1701758"/>
    <lineage>
        <taxon>Bacteria</taxon>
        <taxon>Pseudomonadati</taxon>
        <taxon>Pseudomonadota</taxon>
        <taxon>Alphaproteobacteria</taxon>
        <taxon>Hyphomicrobiales</taxon>
        <taxon>Aurantimonadaceae</taxon>
        <taxon>Aureimonas</taxon>
    </lineage>
</organism>
<dbReference type="Proteomes" id="UP001597371">
    <property type="component" value="Unassembled WGS sequence"/>
</dbReference>
<evidence type="ECO:0000313" key="5">
    <source>
        <dbReference type="EMBL" id="MFD2236643.1"/>
    </source>
</evidence>
<comment type="caution">
    <text evidence="5">The sequence shown here is derived from an EMBL/GenBank/DDBJ whole genome shotgun (WGS) entry which is preliminary data.</text>
</comment>
<keyword evidence="6" id="KW-1185">Reference proteome</keyword>
<dbReference type="Gene3D" id="3.40.50.150">
    <property type="entry name" value="Vaccinia Virus protein VP39"/>
    <property type="match status" value="1"/>
</dbReference>
<evidence type="ECO:0000256" key="1">
    <source>
        <dbReference type="ARBA" id="ARBA00022603"/>
    </source>
</evidence>
<dbReference type="SUPFAM" id="SSF53335">
    <property type="entry name" value="S-adenosyl-L-methionine-dependent methyltransferases"/>
    <property type="match status" value="1"/>
</dbReference>
<dbReference type="Pfam" id="PF08241">
    <property type="entry name" value="Methyltransf_11"/>
    <property type="match status" value="1"/>
</dbReference>
<dbReference type="InterPro" id="IPR029063">
    <property type="entry name" value="SAM-dependent_MTases_sf"/>
</dbReference>
<dbReference type="PANTHER" id="PTHR13090:SF1">
    <property type="entry name" value="ARGININE-HYDROXYLASE NDUFAF5, MITOCHONDRIAL"/>
    <property type="match status" value="1"/>
</dbReference>
<gene>
    <name evidence="5" type="ORF">ACFSKQ_04075</name>
</gene>
<sequence length="299" mass="32392">MEPSGQPFDRQLLARRRALRGRSGRATFLAERVGEELAERLSLVQRVFETGADLGHDGGELARRLSAGGQVRQLVRMDAPGAARGGEAWRVVADEEALPFADSSLDLLTSNLSLHLTNDTPGVFAQARRALKPDGLFLAALLGGETLGELRSALLSAEAELSGGASPRVLPFIELRDAGALLQRSGFALPVIDQERLTVRYPSMFELMADIRAMGMANILHARARRPATRGLFLRAAQIYAERFADPDGRVRATFDVVYLSGWKPHESQQKPLRPGSAKASLAEALAPQQAPRIEPSGK</sequence>
<evidence type="ECO:0000313" key="6">
    <source>
        <dbReference type="Proteomes" id="UP001597371"/>
    </source>
</evidence>
<dbReference type="EMBL" id="JBHUIJ010000005">
    <property type="protein sequence ID" value="MFD2236643.1"/>
    <property type="molecule type" value="Genomic_DNA"/>
</dbReference>
<name>A0ABW5CIK3_9HYPH</name>
<proteinExistence type="predicted"/>
<feature type="domain" description="Methyltransferase type 11" evidence="4">
    <location>
        <begin position="91"/>
        <end position="138"/>
    </location>
</feature>
<evidence type="ECO:0000256" key="3">
    <source>
        <dbReference type="SAM" id="MobiDB-lite"/>
    </source>
</evidence>
<reference evidence="6" key="1">
    <citation type="journal article" date="2019" name="Int. J. Syst. Evol. Microbiol.">
        <title>The Global Catalogue of Microorganisms (GCM) 10K type strain sequencing project: providing services to taxonomists for standard genome sequencing and annotation.</title>
        <authorList>
            <consortium name="The Broad Institute Genomics Platform"/>
            <consortium name="The Broad Institute Genome Sequencing Center for Infectious Disease"/>
            <person name="Wu L."/>
            <person name="Ma J."/>
        </authorList>
    </citation>
    <scope>NUCLEOTIDE SEQUENCE [LARGE SCALE GENOMIC DNA]</scope>
    <source>
        <strain evidence="6">ZS-35-S2</strain>
    </source>
</reference>
<protein>
    <submittedName>
        <fullName evidence="5">Methyltransferase domain-containing protein</fullName>
    </submittedName>
</protein>
<dbReference type="GO" id="GO:0032259">
    <property type="term" value="P:methylation"/>
    <property type="evidence" value="ECO:0007669"/>
    <property type="project" value="UniProtKB-KW"/>
</dbReference>
<dbReference type="InterPro" id="IPR050602">
    <property type="entry name" value="Malonyl-ACP_OMT"/>
</dbReference>
<dbReference type="GO" id="GO:0008168">
    <property type="term" value="F:methyltransferase activity"/>
    <property type="evidence" value="ECO:0007669"/>
    <property type="project" value="UniProtKB-KW"/>
</dbReference>
<keyword evidence="2" id="KW-0808">Transferase</keyword>
<evidence type="ECO:0000256" key="2">
    <source>
        <dbReference type="ARBA" id="ARBA00022679"/>
    </source>
</evidence>
<evidence type="ECO:0000259" key="4">
    <source>
        <dbReference type="Pfam" id="PF08241"/>
    </source>
</evidence>
<keyword evidence="1 5" id="KW-0489">Methyltransferase</keyword>
<dbReference type="InterPro" id="IPR013216">
    <property type="entry name" value="Methyltransf_11"/>
</dbReference>
<dbReference type="CDD" id="cd02440">
    <property type="entry name" value="AdoMet_MTases"/>
    <property type="match status" value="1"/>
</dbReference>